<gene>
    <name evidence="1" type="ORF">SAMEA4530655_00021</name>
</gene>
<accession>A0A239S7G2</accession>
<organism evidence="1 2">
    <name type="scientific">Pandoraea sputorum</name>
    <dbReference type="NCBI Taxonomy" id="93222"/>
    <lineage>
        <taxon>Bacteria</taxon>
        <taxon>Pseudomonadati</taxon>
        <taxon>Pseudomonadota</taxon>
        <taxon>Betaproteobacteria</taxon>
        <taxon>Burkholderiales</taxon>
        <taxon>Burkholderiaceae</taxon>
        <taxon>Pandoraea</taxon>
    </lineage>
</organism>
<keyword evidence="2" id="KW-1185">Reference proteome</keyword>
<dbReference type="EMBL" id="LT906435">
    <property type="protein sequence ID" value="SNU80838.1"/>
    <property type="molecule type" value="Genomic_DNA"/>
</dbReference>
<dbReference type="AlphaFoldDB" id="A0A239S7G2"/>
<protein>
    <submittedName>
        <fullName evidence="1">Uncharacterized protein</fullName>
    </submittedName>
</protein>
<name>A0A239S7G2_9BURK</name>
<reference evidence="1 2" key="1">
    <citation type="submission" date="2017-06" db="EMBL/GenBank/DDBJ databases">
        <authorList>
            <consortium name="Pathogen Informatics"/>
        </authorList>
    </citation>
    <scope>NUCLEOTIDE SEQUENCE [LARGE SCALE GENOMIC DNA]</scope>
    <source>
        <strain evidence="1 2">NCTC13161</strain>
    </source>
</reference>
<sequence>MNFPDNLIHRLDIPADVRGQVKVTFEAIDDC</sequence>
<evidence type="ECO:0000313" key="1">
    <source>
        <dbReference type="EMBL" id="SNU80838.1"/>
    </source>
</evidence>
<evidence type="ECO:0000313" key="2">
    <source>
        <dbReference type="Proteomes" id="UP000215126"/>
    </source>
</evidence>
<proteinExistence type="predicted"/>
<dbReference type="Proteomes" id="UP000215126">
    <property type="component" value="Chromosome 1"/>
</dbReference>